<dbReference type="EMBL" id="AGYR01000040">
    <property type="protein sequence ID" value="ENZ12210.1"/>
    <property type="molecule type" value="Genomic_DNA"/>
</dbReference>
<feature type="domain" description="AMP-dependent synthetase/ligase" evidence="3">
    <location>
        <begin position="105"/>
        <end position="279"/>
    </location>
</feature>
<dbReference type="SUPFAM" id="SSF56801">
    <property type="entry name" value="Acetyl-CoA synthetase-like"/>
    <property type="match status" value="1"/>
</dbReference>
<evidence type="ECO:0000313" key="5">
    <source>
        <dbReference type="EMBL" id="ENZ12210.1"/>
    </source>
</evidence>
<organism evidence="5 6">
    <name type="scientific">[Clostridium] clostridioforme 90A8</name>
    <dbReference type="NCBI Taxonomy" id="999408"/>
    <lineage>
        <taxon>Bacteria</taxon>
        <taxon>Bacillati</taxon>
        <taxon>Bacillota</taxon>
        <taxon>Clostridia</taxon>
        <taxon>Lachnospirales</taxon>
        <taxon>Lachnospiraceae</taxon>
        <taxon>Enterocloster</taxon>
    </lineage>
</organism>
<comment type="caution">
    <text evidence="5">The sequence shown here is derived from an EMBL/GenBank/DDBJ whole genome shotgun (WGS) entry which is preliminary data.</text>
</comment>
<evidence type="ECO:0000256" key="1">
    <source>
        <dbReference type="ARBA" id="ARBA00006432"/>
    </source>
</evidence>
<proteinExistence type="inferred from homology"/>
<dbReference type="PATRIC" id="fig|999408.3.peg.4110"/>
<dbReference type="Gene3D" id="3.30.300.30">
    <property type="match status" value="1"/>
</dbReference>
<dbReference type="Pfam" id="PF00501">
    <property type="entry name" value="AMP-binding"/>
    <property type="match status" value="1"/>
</dbReference>
<dbReference type="Proteomes" id="UP000013085">
    <property type="component" value="Unassembled WGS sequence"/>
</dbReference>
<comment type="similarity">
    <text evidence="1">Belongs to the ATP-dependent AMP-binding enzyme family.</text>
</comment>
<dbReference type="RefSeq" id="WP_002585380.1">
    <property type="nucleotide sequence ID" value="NZ_KB850980.1"/>
</dbReference>
<dbReference type="InterPro" id="IPR025110">
    <property type="entry name" value="AMP-bd_C"/>
</dbReference>
<protein>
    <recommendedName>
        <fullName evidence="7">AMP-dependent synthetase/ligase domain-containing protein</fullName>
    </recommendedName>
</protein>
<dbReference type="HOGENOM" id="CLU_000022_59_0_9"/>
<evidence type="ECO:0008006" key="7">
    <source>
        <dbReference type="Google" id="ProtNLM"/>
    </source>
</evidence>
<dbReference type="GeneID" id="57962960"/>
<dbReference type="InterPro" id="IPR045851">
    <property type="entry name" value="AMP-bd_C_sf"/>
</dbReference>
<dbReference type="PANTHER" id="PTHR43201:SF5">
    <property type="entry name" value="MEDIUM-CHAIN ACYL-COA LIGASE ACSF2, MITOCHONDRIAL"/>
    <property type="match status" value="1"/>
</dbReference>
<dbReference type="Gene3D" id="3.40.50.12780">
    <property type="entry name" value="N-terminal domain of ligase-like"/>
    <property type="match status" value="1"/>
</dbReference>
<dbReference type="GO" id="GO:0006631">
    <property type="term" value="P:fatty acid metabolic process"/>
    <property type="evidence" value="ECO:0007669"/>
    <property type="project" value="TreeGrafter"/>
</dbReference>
<evidence type="ECO:0000256" key="2">
    <source>
        <dbReference type="ARBA" id="ARBA00022598"/>
    </source>
</evidence>
<dbReference type="InterPro" id="IPR000873">
    <property type="entry name" value="AMP-dep_synth/lig_dom"/>
</dbReference>
<dbReference type="PANTHER" id="PTHR43201">
    <property type="entry name" value="ACYL-COA SYNTHETASE"/>
    <property type="match status" value="1"/>
</dbReference>
<dbReference type="GO" id="GO:0031956">
    <property type="term" value="F:medium-chain fatty acid-CoA ligase activity"/>
    <property type="evidence" value="ECO:0007669"/>
    <property type="project" value="TreeGrafter"/>
</dbReference>
<accession>A0A0E2H7J1</accession>
<dbReference type="Pfam" id="PF13193">
    <property type="entry name" value="AMP-binding_C"/>
    <property type="match status" value="1"/>
</dbReference>
<reference evidence="5 6" key="1">
    <citation type="submission" date="2013-01" db="EMBL/GenBank/DDBJ databases">
        <title>The Genome Sequence of Clostridium clostridioforme 90A8.</title>
        <authorList>
            <consortium name="The Broad Institute Genome Sequencing Platform"/>
            <person name="Earl A."/>
            <person name="Ward D."/>
            <person name="Feldgarden M."/>
            <person name="Gevers D."/>
            <person name="Courvalin P."/>
            <person name="Lambert T."/>
            <person name="Walker B."/>
            <person name="Young S.K."/>
            <person name="Zeng Q."/>
            <person name="Gargeya S."/>
            <person name="Fitzgerald M."/>
            <person name="Haas B."/>
            <person name="Abouelleil A."/>
            <person name="Alvarado L."/>
            <person name="Arachchi H.M."/>
            <person name="Berlin A.M."/>
            <person name="Chapman S.B."/>
            <person name="Dewar J."/>
            <person name="Goldberg J."/>
            <person name="Griggs A."/>
            <person name="Gujja S."/>
            <person name="Hansen M."/>
            <person name="Howarth C."/>
            <person name="Imamovic A."/>
            <person name="Larimer J."/>
            <person name="McCowan C."/>
            <person name="Murphy C."/>
            <person name="Neiman D."/>
            <person name="Pearson M."/>
            <person name="Priest M."/>
            <person name="Roberts A."/>
            <person name="Saif S."/>
            <person name="Shea T."/>
            <person name="Sisk P."/>
            <person name="Sykes S."/>
            <person name="Wortman J."/>
            <person name="Nusbaum C."/>
            <person name="Birren B."/>
        </authorList>
    </citation>
    <scope>NUCLEOTIDE SEQUENCE [LARGE SCALE GENOMIC DNA]</scope>
    <source>
        <strain evidence="5 6">90A8</strain>
    </source>
</reference>
<feature type="domain" description="AMP-binding enzyme C-terminal" evidence="4">
    <location>
        <begin position="331"/>
        <end position="407"/>
    </location>
</feature>
<gene>
    <name evidence="5" type="ORF">HMPREF1090_03843</name>
</gene>
<evidence type="ECO:0000259" key="4">
    <source>
        <dbReference type="Pfam" id="PF13193"/>
    </source>
</evidence>
<evidence type="ECO:0000313" key="6">
    <source>
        <dbReference type="Proteomes" id="UP000013085"/>
    </source>
</evidence>
<dbReference type="AlphaFoldDB" id="A0A0E2H7J1"/>
<name>A0A0E2H7J1_9FIRM</name>
<dbReference type="InterPro" id="IPR042099">
    <property type="entry name" value="ANL_N_sf"/>
</dbReference>
<evidence type="ECO:0000259" key="3">
    <source>
        <dbReference type="Pfam" id="PF00501"/>
    </source>
</evidence>
<keyword evidence="2" id="KW-0436">Ligase</keyword>
<sequence length="421" mass="46155">MKHSMDYLSLIQSIPAHRTALIEDGRFYTYGTLVMEACRIRSLSPEPAAPSVAWIKAASVHGQLVRFLAFSGTSRVPVIVPADMKYVPESLITEEIPAGACMGVLTSGSTGQPKLWFRTLDSWASFFPIQNTIFGMTAQTRLFAQGSLAFTGNLNLYLSLLSLGASIITASHVNPSVWCREIELHHVDALYLIPSKLRLLAKYASHPSPDIKTILAGSQSLGRGDTVLLKAAYPDSCCFLYYGASELSYVTWLTDQEMNDNPACIGKPFPGVDVTLCNGEIYVDTPYSAIGITGPYSVGDTGYMDRDGYLYFNGRKDNVYNIHGNKVSAVKIENALNSLPQVQEAAVIFENNALRAHVVLPVPTPSGQDAAALRRIIKKELKDYLESWEIPRDIVFHENLPKNNSGKTVRGLLSAKESITI</sequence>